<evidence type="ECO:0000256" key="3">
    <source>
        <dbReference type="ARBA" id="ARBA00022833"/>
    </source>
</evidence>
<protein>
    <recommendedName>
        <fullName evidence="6">C3H1-type domain-containing protein</fullName>
    </recommendedName>
</protein>
<dbReference type="InterPro" id="IPR039136">
    <property type="entry name" value="NUFIP1-like"/>
</dbReference>
<organism evidence="7 8">
    <name type="scientific">Didymella pomorum</name>
    <dbReference type="NCBI Taxonomy" id="749634"/>
    <lineage>
        <taxon>Eukaryota</taxon>
        <taxon>Fungi</taxon>
        <taxon>Dikarya</taxon>
        <taxon>Ascomycota</taxon>
        <taxon>Pezizomycotina</taxon>
        <taxon>Dothideomycetes</taxon>
        <taxon>Pleosporomycetidae</taxon>
        <taxon>Pleosporales</taxon>
        <taxon>Pleosporineae</taxon>
        <taxon>Didymellaceae</taxon>
        <taxon>Didymella</taxon>
    </lineage>
</organism>
<evidence type="ECO:0000256" key="5">
    <source>
        <dbReference type="SAM" id="MobiDB-lite"/>
    </source>
</evidence>
<evidence type="ECO:0000313" key="8">
    <source>
        <dbReference type="Proteomes" id="UP001140510"/>
    </source>
</evidence>
<reference evidence="7" key="1">
    <citation type="submission" date="2022-10" db="EMBL/GenBank/DDBJ databases">
        <title>Tapping the CABI collections for fungal endophytes: first genome assemblies for Collariella, Neodidymelliopsis, Ascochyta clinopodiicola, Didymella pomorum, Didymosphaeria variabile, Neocosmospora piperis and Neocucurbitaria cava.</title>
        <authorList>
            <person name="Hill R."/>
        </authorList>
    </citation>
    <scope>NUCLEOTIDE SEQUENCE</scope>
    <source>
        <strain evidence="7">IMI 355091</strain>
    </source>
</reference>
<feature type="compositionally biased region" description="Polar residues" evidence="5">
    <location>
        <begin position="18"/>
        <end position="27"/>
    </location>
</feature>
<dbReference type="OrthoDB" id="273070at2759"/>
<dbReference type="InterPro" id="IPR019496">
    <property type="entry name" value="NUFIP1_cons_dom"/>
</dbReference>
<feature type="compositionally biased region" description="Polar residues" evidence="5">
    <location>
        <begin position="135"/>
        <end position="160"/>
    </location>
</feature>
<gene>
    <name evidence="7" type="ORF">N0V91_002920</name>
</gene>
<dbReference type="PROSITE" id="PS50103">
    <property type="entry name" value="ZF_C3H1"/>
    <property type="match status" value="1"/>
</dbReference>
<feature type="compositionally biased region" description="Low complexity" evidence="5">
    <location>
        <begin position="87"/>
        <end position="96"/>
    </location>
</feature>
<dbReference type="SMART" id="SM00356">
    <property type="entry name" value="ZnF_C3H1"/>
    <property type="match status" value="1"/>
</dbReference>
<dbReference type="PANTHER" id="PTHR13309:SF0">
    <property type="entry name" value="FMR1-INTERACTING PROTEIN NUFIP1"/>
    <property type="match status" value="1"/>
</dbReference>
<keyword evidence="8" id="KW-1185">Reference proteome</keyword>
<evidence type="ECO:0000259" key="6">
    <source>
        <dbReference type="PROSITE" id="PS50103"/>
    </source>
</evidence>
<evidence type="ECO:0000256" key="4">
    <source>
        <dbReference type="PROSITE-ProRule" id="PRU00723"/>
    </source>
</evidence>
<keyword evidence="3 4" id="KW-0862">Zinc</keyword>
<dbReference type="SUPFAM" id="SSF90229">
    <property type="entry name" value="CCCH zinc finger"/>
    <property type="match status" value="1"/>
</dbReference>
<dbReference type="EMBL" id="JAPEVA010000013">
    <property type="protein sequence ID" value="KAJ4409104.1"/>
    <property type="molecule type" value="Genomic_DNA"/>
</dbReference>
<dbReference type="PANTHER" id="PTHR13309">
    <property type="entry name" value="NUCLEAR FRAGILE X MENTAL RETARDATION PROTEIN INTERACTING PROTEIN 1"/>
    <property type="match status" value="1"/>
</dbReference>
<evidence type="ECO:0000256" key="2">
    <source>
        <dbReference type="ARBA" id="ARBA00022771"/>
    </source>
</evidence>
<evidence type="ECO:0000313" key="7">
    <source>
        <dbReference type="EMBL" id="KAJ4409104.1"/>
    </source>
</evidence>
<accession>A0A9W9D9S9</accession>
<dbReference type="Proteomes" id="UP001140510">
    <property type="component" value="Unassembled WGS sequence"/>
</dbReference>
<dbReference type="Pfam" id="PF00642">
    <property type="entry name" value="zf-CCCH"/>
    <property type="match status" value="1"/>
</dbReference>
<name>A0A9W9D9S9_9PLEO</name>
<keyword evidence="2 4" id="KW-0863">Zinc-finger</keyword>
<dbReference type="GO" id="GO:0005634">
    <property type="term" value="C:nucleus"/>
    <property type="evidence" value="ECO:0007669"/>
    <property type="project" value="TreeGrafter"/>
</dbReference>
<dbReference type="Gene3D" id="4.10.1000.10">
    <property type="entry name" value="Zinc finger, CCCH-type"/>
    <property type="match status" value="1"/>
</dbReference>
<dbReference type="Pfam" id="PF10453">
    <property type="entry name" value="NUFIP1"/>
    <property type="match status" value="1"/>
</dbReference>
<feature type="compositionally biased region" description="Basic and acidic residues" evidence="5">
    <location>
        <begin position="36"/>
        <end position="48"/>
    </location>
</feature>
<comment type="caution">
    <text evidence="7">The sequence shown here is derived from an EMBL/GenBank/DDBJ whole genome shotgun (WGS) entry which is preliminary data.</text>
</comment>
<dbReference type="GO" id="GO:0003723">
    <property type="term" value="F:RNA binding"/>
    <property type="evidence" value="ECO:0007669"/>
    <property type="project" value="InterPro"/>
</dbReference>
<feature type="compositionally biased region" description="Acidic residues" evidence="5">
    <location>
        <begin position="398"/>
        <end position="411"/>
    </location>
</feature>
<feature type="region of interest" description="Disordered" evidence="5">
    <location>
        <begin position="310"/>
        <end position="442"/>
    </location>
</feature>
<feature type="compositionally biased region" description="Basic and acidic residues" evidence="5">
    <location>
        <begin position="321"/>
        <end position="360"/>
    </location>
</feature>
<dbReference type="AlphaFoldDB" id="A0A9W9D9S9"/>
<feature type="compositionally biased region" description="Gly residues" evidence="5">
    <location>
        <begin position="66"/>
        <end position="86"/>
    </location>
</feature>
<feature type="domain" description="C3H1-type" evidence="6">
    <location>
        <begin position="438"/>
        <end position="466"/>
    </location>
</feature>
<dbReference type="GO" id="GO:0000492">
    <property type="term" value="P:box C/D snoRNP assembly"/>
    <property type="evidence" value="ECO:0007669"/>
    <property type="project" value="TreeGrafter"/>
</dbReference>
<dbReference type="InterPro" id="IPR000571">
    <property type="entry name" value="Znf_CCCH"/>
</dbReference>
<feature type="region of interest" description="Disordered" evidence="5">
    <location>
        <begin position="135"/>
        <end position="246"/>
    </location>
</feature>
<dbReference type="GO" id="GO:0008270">
    <property type="term" value="F:zinc ion binding"/>
    <property type="evidence" value="ECO:0007669"/>
    <property type="project" value="UniProtKB-KW"/>
</dbReference>
<feature type="compositionally biased region" description="Pro residues" evidence="5">
    <location>
        <begin position="1"/>
        <end position="15"/>
    </location>
</feature>
<feature type="region of interest" description="Disordered" evidence="5">
    <location>
        <begin position="1"/>
        <end position="106"/>
    </location>
</feature>
<dbReference type="InterPro" id="IPR036855">
    <property type="entry name" value="Znf_CCCH_sf"/>
</dbReference>
<sequence length="509" mass="54357">MAPFKFPPPPPPPPKAASNDSQPSYASQRGGAGRGRGGDRGRGSDRGRARGGFGSGGNSAAQGRGNAHGGRGGSRGGYGNQYGGGNQQQYQPSQSGPLVTPQSHMNPQAFAQAMAFASTPAGMQSVAAFSQQISPATDNVPQYSSTQIDASRYSTGQQAGQKRKRPEHNATAPPLPPKKASSGPKPPRAKAAAPPPVPSFGFSLPTPAASMSNPKNGRDKKKRVNLGLSEQNAVDNNSSDDEDVDEEAAFAEKIKVEGVAFEHNGEMISLQTAADVQAYIKDRRRNYPTQQRIVEKMQETAARRAHELDFLHRVKGKPRKATPDTKPARPPKPERKAKEVDTKKQEELAALRKRLHESMINKHQKPTNLLGAGYDSDSEAESSVLSDSSVLSLSSNDSSDDDSDEENEQSDSDAAPEITSSKAASPHIAVTPSAPMSAPPSQLCKNWSKNGVCKFGKGCRWAHPPSEKGSAQGEKKMGLFEKMVEQELEKRDRLALECIKFLGANGFLG</sequence>
<feature type="compositionally biased region" description="Low complexity" evidence="5">
    <location>
        <begin position="381"/>
        <end position="397"/>
    </location>
</feature>
<keyword evidence="1 4" id="KW-0479">Metal-binding</keyword>
<feature type="zinc finger region" description="C3H1-type" evidence="4">
    <location>
        <begin position="438"/>
        <end position="466"/>
    </location>
</feature>
<evidence type="ECO:0000256" key="1">
    <source>
        <dbReference type="ARBA" id="ARBA00022723"/>
    </source>
</evidence>
<proteinExistence type="predicted"/>